<keyword evidence="7" id="KW-1185">Reference proteome</keyword>
<dbReference type="SMART" id="SM01012">
    <property type="entry name" value="ANTAR"/>
    <property type="match status" value="1"/>
</dbReference>
<dbReference type="InterPro" id="IPR005561">
    <property type="entry name" value="ANTAR"/>
</dbReference>
<name>A0ABW6WKJ9_9ACTN</name>
<dbReference type="Gene3D" id="3.30.450.40">
    <property type="match status" value="1"/>
</dbReference>
<dbReference type="SMART" id="SM00065">
    <property type="entry name" value="GAF"/>
    <property type="match status" value="1"/>
</dbReference>
<dbReference type="PROSITE" id="PS50921">
    <property type="entry name" value="ANTAR"/>
    <property type="match status" value="1"/>
</dbReference>
<keyword evidence="2" id="KW-0418">Kinase</keyword>
<evidence type="ECO:0000313" key="6">
    <source>
        <dbReference type="EMBL" id="MFF5293827.1"/>
    </source>
</evidence>
<dbReference type="Proteomes" id="UP001602245">
    <property type="component" value="Unassembled WGS sequence"/>
</dbReference>
<dbReference type="InterPro" id="IPR011006">
    <property type="entry name" value="CheY-like_superfamily"/>
</dbReference>
<dbReference type="Gene3D" id="1.10.10.10">
    <property type="entry name" value="Winged helix-like DNA-binding domain superfamily/Winged helix DNA-binding domain"/>
    <property type="match status" value="1"/>
</dbReference>
<dbReference type="SUPFAM" id="SSF55781">
    <property type="entry name" value="GAF domain-like"/>
    <property type="match status" value="1"/>
</dbReference>
<dbReference type="PIRSF" id="PIRSF036625">
    <property type="entry name" value="GAF_ANTAR"/>
    <property type="match status" value="1"/>
</dbReference>
<organism evidence="6 7">
    <name type="scientific">Paractinoplanes globisporus</name>
    <dbReference type="NCBI Taxonomy" id="113565"/>
    <lineage>
        <taxon>Bacteria</taxon>
        <taxon>Bacillati</taxon>
        <taxon>Actinomycetota</taxon>
        <taxon>Actinomycetes</taxon>
        <taxon>Micromonosporales</taxon>
        <taxon>Micromonosporaceae</taxon>
        <taxon>Paractinoplanes</taxon>
    </lineage>
</organism>
<dbReference type="Pfam" id="PF03861">
    <property type="entry name" value="ANTAR"/>
    <property type="match status" value="1"/>
</dbReference>
<comment type="caution">
    <text evidence="6">The sequence shown here is derived from an EMBL/GenBank/DDBJ whole genome shotgun (WGS) entry which is preliminary data.</text>
</comment>
<sequence>MTTVSGERLAAIFVEVADTLVDEFDLLDFLHMLTERAASLVEASAVGLMLADQRGRLEFMAGTNENVRLVELFQLQNQEGPCLESFRTGEPVINVDLTAAADRWPLFAPRATAAGFLSVHAFPLRLRERVIGAMNVFGNTRGRLLTGNDVPIMQALADVATIGLLQERAIRRGEVLTEQLQGALNSRIVIEQAKGAVAQARATSVDDAFDIIRRYARSHNYRLVDLAHVIVTDFASVPDLYRP</sequence>
<protein>
    <submittedName>
        <fullName evidence="6">ANTAR domain-containing protein</fullName>
    </submittedName>
</protein>
<dbReference type="InterPro" id="IPR036388">
    <property type="entry name" value="WH-like_DNA-bd_sf"/>
</dbReference>
<feature type="domain" description="ANTAR" evidence="5">
    <location>
        <begin position="170"/>
        <end position="231"/>
    </location>
</feature>
<dbReference type="RefSeq" id="WP_020513780.1">
    <property type="nucleotide sequence ID" value="NZ_JBIAZU010000005.1"/>
</dbReference>
<gene>
    <name evidence="6" type="ORF">ACFY35_30715</name>
</gene>
<evidence type="ECO:0000256" key="4">
    <source>
        <dbReference type="ARBA" id="ARBA00023163"/>
    </source>
</evidence>
<dbReference type="InterPro" id="IPR012074">
    <property type="entry name" value="GAF_ANTAR"/>
</dbReference>
<evidence type="ECO:0000256" key="2">
    <source>
        <dbReference type="ARBA" id="ARBA00022777"/>
    </source>
</evidence>
<keyword evidence="4" id="KW-0804">Transcription</keyword>
<dbReference type="InterPro" id="IPR003018">
    <property type="entry name" value="GAF"/>
</dbReference>
<proteinExistence type="predicted"/>
<evidence type="ECO:0000256" key="3">
    <source>
        <dbReference type="ARBA" id="ARBA00023015"/>
    </source>
</evidence>
<keyword evidence="1" id="KW-0808">Transferase</keyword>
<evidence type="ECO:0000259" key="5">
    <source>
        <dbReference type="PROSITE" id="PS50921"/>
    </source>
</evidence>
<dbReference type="SUPFAM" id="SSF52172">
    <property type="entry name" value="CheY-like"/>
    <property type="match status" value="1"/>
</dbReference>
<keyword evidence="3" id="KW-0805">Transcription regulation</keyword>
<dbReference type="Pfam" id="PF13185">
    <property type="entry name" value="GAF_2"/>
    <property type="match status" value="1"/>
</dbReference>
<reference evidence="6 7" key="1">
    <citation type="submission" date="2024-10" db="EMBL/GenBank/DDBJ databases">
        <title>The Natural Products Discovery Center: Release of the First 8490 Sequenced Strains for Exploring Actinobacteria Biosynthetic Diversity.</title>
        <authorList>
            <person name="Kalkreuter E."/>
            <person name="Kautsar S.A."/>
            <person name="Yang D."/>
            <person name="Bader C.D."/>
            <person name="Teijaro C.N."/>
            <person name="Fluegel L."/>
            <person name="Davis C.M."/>
            <person name="Simpson J.R."/>
            <person name="Lauterbach L."/>
            <person name="Steele A.D."/>
            <person name="Gui C."/>
            <person name="Meng S."/>
            <person name="Li G."/>
            <person name="Viehrig K."/>
            <person name="Ye F."/>
            <person name="Su P."/>
            <person name="Kiefer A.F."/>
            <person name="Nichols A."/>
            <person name="Cepeda A.J."/>
            <person name="Yan W."/>
            <person name="Fan B."/>
            <person name="Jiang Y."/>
            <person name="Adhikari A."/>
            <person name="Zheng C.-J."/>
            <person name="Schuster L."/>
            <person name="Cowan T.M."/>
            <person name="Smanski M.J."/>
            <person name="Chevrette M.G."/>
            <person name="De Carvalho L.P.S."/>
            <person name="Shen B."/>
        </authorList>
    </citation>
    <scope>NUCLEOTIDE SEQUENCE [LARGE SCALE GENOMIC DNA]</scope>
    <source>
        <strain evidence="6 7">NPDC000087</strain>
    </source>
</reference>
<evidence type="ECO:0000313" key="7">
    <source>
        <dbReference type="Proteomes" id="UP001602245"/>
    </source>
</evidence>
<evidence type="ECO:0000256" key="1">
    <source>
        <dbReference type="ARBA" id="ARBA00022679"/>
    </source>
</evidence>
<dbReference type="EMBL" id="JBIAZU010000005">
    <property type="protein sequence ID" value="MFF5293827.1"/>
    <property type="molecule type" value="Genomic_DNA"/>
</dbReference>
<accession>A0ABW6WKJ9</accession>
<dbReference type="InterPro" id="IPR029016">
    <property type="entry name" value="GAF-like_dom_sf"/>
</dbReference>